<dbReference type="InterPro" id="IPR012674">
    <property type="entry name" value="Calycin"/>
</dbReference>
<evidence type="ECO:0000313" key="4">
    <source>
        <dbReference type="EMBL" id="EWM26585.1"/>
    </source>
</evidence>
<dbReference type="GO" id="GO:0046422">
    <property type="term" value="F:violaxanthin de-epoxidase activity"/>
    <property type="evidence" value="ECO:0007669"/>
    <property type="project" value="InterPro"/>
</dbReference>
<dbReference type="EMBL" id="AZIL01000609">
    <property type="protein sequence ID" value="EWM26585.1"/>
    <property type="molecule type" value="Genomic_DNA"/>
</dbReference>
<feature type="domain" description="VDE lipocalin" evidence="3">
    <location>
        <begin position="391"/>
        <end position="635"/>
    </location>
</feature>
<dbReference type="Gene3D" id="2.40.128.20">
    <property type="match status" value="1"/>
</dbReference>
<dbReference type="AlphaFoldDB" id="W7THW9"/>
<feature type="transmembrane region" description="Helical" evidence="2">
    <location>
        <begin position="38"/>
        <end position="58"/>
    </location>
</feature>
<dbReference type="Pfam" id="PF07137">
    <property type="entry name" value="VDE"/>
    <property type="match status" value="1"/>
</dbReference>
<dbReference type="OrthoDB" id="420426at2759"/>
<proteinExistence type="predicted"/>
<reference evidence="4 5" key="1">
    <citation type="journal article" date="2014" name="Mol. Plant">
        <title>Chromosome Scale Genome Assembly and Transcriptome Profiling of Nannochloropsis gaditana in Nitrogen Depletion.</title>
        <authorList>
            <person name="Corteggiani Carpinelli E."/>
            <person name="Telatin A."/>
            <person name="Vitulo N."/>
            <person name="Forcato C."/>
            <person name="D'Angelo M."/>
            <person name="Schiavon R."/>
            <person name="Vezzi A."/>
            <person name="Giacometti G.M."/>
            <person name="Morosinotto T."/>
            <person name="Valle G."/>
        </authorList>
    </citation>
    <scope>NUCLEOTIDE SEQUENCE [LARGE SCALE GENOMIC DNA]</scope>
    <source>
        <strain evidence="4 5">B-31</strain>
    </source>
</reference>
<organism evidence="4 5">
    <name type="scientific">Nannochloropsis gaditana</name>
    <dbReference type="NCBI Taxonomy" id="72520"/>
    <lineage>
        <taxon>Eukaryota</taxon>
        <taxon>Sar</taxon>
        <taxon>Stramenopiles</taxon>
        <taxon>Ochrophyta</taxon>
        <taxon>Eustigmatophyceae</taxon>
        <taxon>Eustigmatales</taxon>
        <taxon>Monodopsidaceae</taxon>
        <taxon>Nannochloropsis</taxon>
    </lineage>
</organism>
<dbReference type="InterPro" id="IPR010788">
    <property type="entry name" value="VDE_dom"/>
</dbReference>
<protein>
    <submittedName>
        <fullName evidence="4">Violaxanthin de-epoxidase-related protein</fullName>
    </submittedName>
</protein>
<evidence type="ECO:0000256" key="2">
    <source>
        <dbReference type="SAM" id="Phobius"/>
    </source>
</evidence>
<sequence>MRGKAPNQPSSLQREASTRRKRKPTSFSLAPQLSRSGITVLTLLLCVWACTAFFYAPLPFRRSPIAASSSSSPPPSSEASSALARYEKAHAFVAAARPRTPIFWMAPLIARVWKNYANSKRAASKDCSCGGLGGCGCAGGVSKRGDRTVLSMATSAPAKRTPRGQTTGRGRRVPPRPAAGSRPVHVVAVVPGHGARGKLEAPWTEVMQHMHRRMQYVDPAFALHVVTEEEILDRGAAALAHLPLGPSSGLPPAPFPSSPSSSPSTAAASASGVPDAMYFLDVKNPKVAHELKGYMAQVPHLIALDSCPELAQKSRIGPARPYGPLAGFWKAFPVPTERKRLLELFETVRGFWKRGHSDDVLYSVLVVINAVLVDIPAVSEILKPVTLQALRCMLGNCGAQIIDCQRNPACKAALSCLEQCAPNDQVCRYRCIVQYESREFEQFALCILQKHNCLQNHAAIPMSPDPAPLSHFRGEPLSHEAAEEIQFGHLGQLQQGCPWSWKVIAGVNPAYDFFPSQHMTYYRKGQALWYQPVFRVITFDGREVWRRRLYRVRRGKVPGTFYYSVLDNGVTSSEFWRILDAADDLSWVLFYYSGAAAAAGQSYTGAILASPTGEWPSAEPCKARILAALDRAGIKEWELFNVHHDGSDGAPLEIDPMAEARFMYPGWAGARTSQADDEGRVTLAPAAVL</sequence>
<name>W7THW9_9STRA</name>
<dbReference type="InterPro" id="IPR044682">
    <property type="entry name" value="VDE"/>
</dbReference>
<keyword evidence="5" id="KW-1185">Reference proteome</keyword>
<dbReference type="PANTHER" id="PTHR33970:SF2">
    <property type="entry name" value="OS01G0716400 PROTEIN"/>
    <property type="match status" value="1"/>
</dbReference>
<dbReference type="Proteomes" id="UP000019335">
    <property type="component" value="Chromosome 8"/>
</dbReference>
<keyword evidence="2" id="KW-0472">Membrane</keyword>
<feature type="region of interest" description="Disordered" evidence="1">
    <location>
        <begin position="154"/>
        <end position="182"/>
    </location>
</feature>
<dbReference type="PANTHER" id="PTHR33970">
    <property type="entry name" value="VIOLAXANTHIN DE-EPOXIDASE, CHLOROPLASTIC-RELATED"/>
    <property type="match status" value="1"/>
</dbReference>
<evidence type="ECO:0000256" key="1">
    <source>
        <dbReference type="SAM" id="MobiDB-lite"/>
    </source>
</evidence>
<keyword evidence="2" id="KW-1133">Transmembrane helix</keyword>
<dbReference type="GO" id="GO:0010028">
    <property type="term" value="P:xanthophyll cycle"/>
    <property type="evidence" value="ECO:0007669"/>
    <property type="project" value="InterPro"/>
</dbReference>
<evidence type="ECO:0000259" key="3">
    <source>
        <dbReference type="Pfam" id="PF07137"/>
    </source>
</evidence>
<feature type="region of interest" description="Disordered" evidence="1">
    <location>
        <begin position="1"/>
        <end position="28"/>
    </location>
</feature>
<accession>W7THW9</accession>
<keyword evidence="2" id="KW-0812">Transmembrane</keyword>
<gene>
    <name evidence="4" type="ORF">Naga_100001g81</name>
</gene>
<evidence type="ECO:0000313" key="5">
    <source>
        <dbReference type="Proteomes" id="UP000019335"/>
    </source>
</evidence>
<comment type="caution">
    <text evidence="4">The sequence shown here is derived from an EMBL/GenBank/DDBJ whole genome shotgun (WGS) entry which is preliminary data.</text>
</comment>